<dbReference type="EMBL" id="JMIX01000006">
    <property type="protein sequence ID" value="KEO93191.1"/>
    <property type="molecule type" value="Genomic_DNA"/>
</dbReference>
<keyword evidence="2" id="KW-1185">Reference proteome</keyword>
<comment type="caution">
    <text evidence="1">The sequence shown here is derived from an EMBL/GenBank/DDBJ whole genome shotgun (WGS) entry which is preliminary data.</text>
</comment>
<protein>
    <submittedName>
        <fullName evidence="1">Uncharacterized protein</fullName>
    </submittedName>
</protein>
<reference evidence="1 2" key="1">
    <citation type="submission" date="2014-04" db="EMBL/GenBank/DDBJ databases">
        <title>A comprehensive comparison of genomes of Erythrobacter spp. Strains.</title>
        <authorList>
            <person name="Zheng Q."/>
        </authorList>
    </citation>
    <scope>NUCLEOTIDE SEQUENCE [LARGE SCALE GENOMIC DNA]</scope>
    <source>
        <strain evidence="1 2">DSM 8509</strain>
    </source>
</reference>
<name>A0A074MEB2_9SPHN</name>
<sequence>MSAAEPEQTVADRRARRLEERDVALAAARETISECTSGCITPIEATALAFSAGEGRAVPGRFLLDVRGGGRSRLRREQNLYFLNSQGDYSAFGVLVIAFEADAMRALLNPQPLPRATAEPEGDIVVQAHRPRDEVSLSVANMISRYRGKRMLVDGEVSLQWIRQGYGAVSEGRRTRRERGYYQVWVRVTDPAQVAWVGEPAPRD</sequence>
<evidence type="ECO:0000313" key="1">
    <source>
        <dbReference type="EMBL" id="KEO93191.1"/>
    </source>
</evidence>
<proteinExistence type="predicted"/>
<dbReference type="Proteomes" id="UP000027866">
    <property type="component" value="Unassembled WGS sequence"/>
</dbReference>
<evidence type="ECO:0000313" key="2">
    <source>
        <dbReference type="Proteomes" id="UP000027866"/>
    </source>
</evidence>
<accession>A0A074MEB2</accession>
<gene>
    <name evidence="1" type="ORF">EH32_10700</name>
</gene>
<organism evidence="1 2">
    <name type="scientific">Erythrobacter litoralis</name>
    <dbReference type="NCBI Taxonomy" id="39960"/>
    <lineage>
        <taxon>Bacteria</taxon>
        <taxon>Pseudomonadati</taxon>
        <taxon>Pseudomonadota</taxon>
        <taxon>Alphaproteobacteria</taxon>
        <taxon>Sphingomonadales</taxon>
        <taxon>Erythrobacteraceae</taxon>
        <taxon>Erythrobacter/Porphyrobacter group</taxon>
        <taxon>Erythrobacter</taxon>
    </lineage>
</organism>
<dbReference type="AlphaFoldDB" id="A0A074MEB2"/>